<feature type="non-terminal residue" evidence="7">
    <location>
        <position position="1"/>
    </location>
</feature>
<evidence type="ECO:0000256" key="1">
    <source>
        <dbReference type="ARBA" id="ARBA00004141"/>
    </source>
</evidence>
<dbReference type="InterPro" id="IPR003689">
    <property type="entry name" value="ZIP"/>
</dbReference>
<comment type="subcellular location">
    <subcellularLocation>
        <location evidence="1">Membrane</location>
        <topology evidence="1">Multi-pass membrane protein</topology>
    </subcellularLocation>
</comment>
<comment type="caution">
    <text evidence="7">The sequence shown here is derived from an EMBL/GenBank/DDBJ whole genome shotgun (WGS) entry which is preliminary data.</text>
</comment>
<gene>
    <name evidence="7" type="ORF">PCOR1329_LOCUS74918</name>
</gene>
<feature type="transmembrane region" description="Helical" evidence="6">
    <location>
        <begin position="128"/>
        <end position="147"/>
    </location>
</feature>
<feature type="region of interest" description="Disordered" evidence="5">
    <location>
        <begin position="1"/>
        <end position="33"/>
    </location>
</feature>
<feature type="transmembrane region" description="Helical" evidence="6">
    <location>
        <begin position="96"/>
        <end position="116"/>
    </location>
</feature>
<proteinExistence type="predicted"/>
<feature type="compositionally biased region" description="Basic residues" evidence="5">
    <location>
        <begin position="7"/>
        <end position="23"/>
    </location>
</feature>
<reference evidence="7" key="1">
    <citation type="submission" date="2023-10" db="EMBL/GenBank/DDBJ databases">
        <authorList>
            <person name="Chen Y."/>
            <person name="Shah S."/>
            <person name="Dougan E. K."/>
            <person name="Thang M."/>
            <person name="Chan C."/>
        </authorList>
    </citation>
    <scope>NUCLEOTIDE SEQUENCE [LARGE SCALE GENOMIC DNA]</scope>
</reference>
<dbReference type="EMBL" id="CAUYUJ010020191">
    <property type="protein sequence ID" value="CAK0896457.1"/>
    <property type="molecule type" value="Genomic_DNA"/>
</dbReference>
<feature type="transmembrane region" description="Helical" evidence="6">
    <location>
        <begin position="63"/>
        <end position="84"/>
    </location>
</feature>
<keyword evidence="2 6" id="KW-0812">Transmembrane</keyword>
<protein>
    <recommendedName>
        <fullName evidence="9">Zinc transporter ZupT</fullName>
    </recommendedName>
</protein>
<organism evidence="7 8">
    <name type="scientific">Prorocentrum cordatum</name>
    <dbReference type="NCBI Taxonomy" id="2364126"/>
    <lineage>
        <taxon>Eukaryota</taxon>
        <taxon>Sar</taxon>
        <taxon>Alveolata</taxon>
        <taxon>Dinophyceae</taxon>
        <taxon>Prorocentrales</taxon>
        <taxon>Prorocentraceae</taxon>
        <taxon>Prorocentrum</taxon>
    </lineage>
</organism>
<evidence type="ECO:0008006" key="9">
    <source>
        <dbReference type="Google" id="ProtNLM"/>
    </source>
</evidence>
<accession>A0ABN9XDR3</accession>
<dbReference type="Proteomes" id="UP001189429">
    <property type="component" value="Unassembled WGS sequence"/>
</dbReference>
<evidence type="ECO:0000256" key="3">
    <source>
        <dbReference type="ARBA" id="ARBA00022989"/>
    </source>
</evidence>
<evidence type="ECO:0000256" key="6">
    <source>
        <dbReference type="SAM" id="Phobius"/>
    </source>
</evidence>
<keyword evidence="4 6" id="KW-0472">Membrane</keyword>
<name>A0ABN9XDR3_9DINO</name>
<dbReference type="Pfam" id="PF02535">
    <property type="entry name" value="Zip"/>
    <property type="match status" value="1"/>
</dbReference>
<evidence type="ECO:0000256" key="2">
    <source>
        <dbReference type="ARBA" id="ARBA00022692"/>
    </source>
</evidence>
<evidence type="ECO:0000313" key="7">
    <source>
        <dbReference type="EMBL" id="CAK0896457.1"/>
    </source>
</evidence>
<sequence>GTNIQVSRHRMGKSCRSGVRRVPPHTEEGTASTAELGGAAARLDIPDKQGSADYASGSRHKGFFWALLSGLSEPVGALIGYLIIKASGEDMSQTVYGVLFGIVAGMMIMIVLLELMPTALRYDPADRYVTNSMVMGMVVMATSLVLFTV</sequence>
<keyword evidence="3 6" id="KW-1133">Transmembrane helix</keyword>
<evidence type="ECO:0000256" key="4">
    <source>
        <dbReference type="ARBA" id="ARBA00023136"/>
    </source>
</evidence>
<evidence type="ECO:0000313" key="8">
    <source>
        <dbReference type="Proteomes" id="UP001189429"/>
    </source>
</evidence>
<evidence type="ECO:0000256" key="5">
    <source>
        <dbReference type="SAM" id="MobiDB-lite"/>
    </source>
</evidence>
<keyword evidence="8" id="KW-1185">Reference proteome</keyword>